<keyword evidence="2" id="KW-1185">Reference proteome</keyword>
<dbReference type="Proteomes" id="UP000602057">
    <property type="component" value="Unassembled WGS sequence"/>
</dbReference>
<comment type="caution">
    <text evidence="1">The sequence shown here is derived from an EMBL/GenBank/DDBJ whole genome shotgun (WGS) entry which is preliminary data.</text>
</comment>
<name>A0A8J6QBI7_9FLAO</name>
<proteinExistence type="predicted"/>
<protein>
    <submittedName>
        <fullName evidence="1">Uncharacterized protein</fullName>
    </submittedName>
</protein>
<sequence>MKELECDFEKQVQPDQKMKEAVVALKMLFLRIDHKNEILPEFSFESLVEVLEDVNGSKLTDRQKLVLKHIMFYGD</sequence>
<reference evidence="1" key="1">
    <citation type="journal article" date="2013" name="Int. J. Syst. Evol. Microbiol.">
        <title>Aestuariibaculum suncheonense gen. nov., sp. nov., a marine bacterium of the family Flavobacteriaceae isolated from a tidal flat and emended descriptions of the genera Gaetbulibacter and Tamlana.</title>
        <authorList>
            <person name="Jeong S.H."/>
            <person name="Park M.S."/>
            <person name="Jin H.M."/>
            <person name="Lee K."/>
            <person name="Park W."/>
            <person name="Jeon C.O."/>
        </authorList>
    </citation>
    <scope>NUCLEOTIDE SEQUENCE</scope>
    <source>
        <strain evidence="1">SC17</strain>
    </source>
</reference>
<evidence type="ECO:0000313" key="2">
    <source>
        <dbReference type="Proteomes" id="UP000602057"/>
    </source>
</evidence>
<organism evidence="1 2">
    <name type="scientific">Aestuariibaculum suncheonense</name>
    <dbReference type="NCBI Taxonomy" id="1028745"/>
    <lineage>
        <taxon>Bacteria</taxon>
        <taxon>Pseudomonadati</taxon>
        <taxon>Bacteroidota</taxon>
        <taxon>Flavobacteriia</taxon>
        <taxon>Flavobacteriales</taxon>
        <taxon>Flavobacteriaceae</taxon>
    </lineage>
</organism>
<evidence type="ECO:0000313" key="1">
    <source>
        <dbReference type="EMBL" id="MBD0834132.1"/>
    </source>
</evidence>
<reference evidence="1" key="2">
    <citation type="submission" date="2020-09" db="EMBL/GenBank/DDBJ databases">
        <authorList>
            <person name="Wu Z."/>
        </authorList>
    </citation>
    <scope>NUCLEOTIDE SEQUENCE</scope>
    <source>
        <strain evidence="1">SC17</strain>
    </source>
</reference>
<dbReference type="RefSeq" id="WP_188214622.1">
    <property type="nucleotide sequence ID" value="NZ_BAABGH010000004.1"/>
</dbReference>
<dbReference type="AlphaFoldDB" id="A0A8J6QBI7"/>
<gene>
    <name evidence="1" type="ORF">ICJ84_01655</name>
</gene>
<dbReference type="EMBL" id="JACVXC010000001">
    <property type="protein sequence ID" value="MBD0834132.1"/>
    <property type="molecule type" value="Genomic_DNA"/>
</dbReference>
<accession>A0A8J6QBI7</accession>